<gene>
    <name evidence="1" type="ORF">C5O00_04345</name>
</gene>
<dbReference type="InterPro" id="IPR011990">
    <property type="entry name" value="TPR-like_helical_dom_sf"/>
</dbReference>
<evidence type="ECO:0000313" key="1">
    <source>
        <dbReference type="EMBL" id="AVI50435.1"/>
    </source>
</evidence>
<dbReference type="AlphaFoldDB" id="A0A2S0HUY6"/>
<dbReference type="EMBL" id="CP027062">
    <property type="protein sequence ID" value="AVI50435.1"/>
    <property type="molecule type" value="Genomic_DNA"/>
</dbReference>
<dbReference type="KEGG" id="aue:C5O00_04345"/>
<reference evidence="1 2" key="1">
    <citation type="submission" date="2018-02" db="EMBL/GenBank/DDBJ databases">
        <title>Genomic analysis of the strain RR4-38 isolated from a seawater recirculating aquaculture system.</title>
        <authorList>
            <person name="Kim Y.-S."/>
            <person name="Jang Y.H."/>
            <person name="Kim K.-H."/>
        </authorList>
    </citation>
    <scope>NUCLEOTIDE SEQUENCE [LARGE SCALE GENOMIC DNA]</scope>
    <source>
        <strain evidence="1 2">RR4-38</strain>
    </source>
</reference>
<dbReference type="Gene3D" id="1.25.40.10">
    <property type="entry name" value="Tetratricopeptide repeat domain"/>
    <property type="match status" value="1"/>
</dbReference>
<organism evidence="1 2">
    <name type="scientific">Pukyongia salina</name>
    <dbReference type="NCBI Taxonomy" id="2094025"/>
    <lineage>
        <taxon>Bacteria</taxon>
        <taxon>Pseudomonadati</taxon>
        <taxon>Bacteroidota</taxon>
        <taxon>Flavobacteriia</taxon>
        <taxon>Flavobacteriales</taxon>
        <taxon>Flavobacteriaceae</taxon>
        <taxon>Pukyongia</taxon>
    </lineage>
</organism>
<name>A0A2S0HUY6_9FLAO</name>
<sequence length="194" mass="22621">MEANTSNLYLFKALEAYPYELAQALESLNYALTYDPENVRALCLMAKIQDEQLGEYEVARSYYERALANRLDIPNVYPDFIRLLINYEDFDEAQKLIEFARTVKGIDRAGIELAQAQLFEAKAIYNESLDSLTDAKQFAMNGEFIYYVDEVIKRVKKKREVVNNRTRKIEETPKEPVRESSIPKWLSDRLNNLL</sequence>
<dbReference type="Proteomes" id="UP000238442">
    <property type="component" value="Chromosome"/>
</dbReference>
<dbReference type="SUPFAM" id="SSF48452">
    <property type="entry name" value="TPR-like"/>
    <property type="match status" value="1"/>
</dbReference>
<accession>A0A2S0HUY6</accession>
<evidence type="ECO:0008006" key="3">
    <source>
        <dbReference type="Google" id="ProtNLM"/>
    </source>
</evidence>
<dbReference type="OrthoDB" id="1122255at2"/>
<protein>
    <recommendedName>
        <fullName evidence="3">Tetratricopeptide repeat protein</fullName>
    </recommendedName>
</protein>
<dbReference type="RefSeq" id="WP_105215268.1">
    <property type="nucleotide sequence ID" value="NZ_CP027062.1"/>
</dbReference>
<proteinExistence type="predicted"/>
<evidence type="ECO:0000313" key="2">
    <source>
        <dbReference type="Proteomes" id="UP000238442"/>
    </source>
</evidence>
<keyword evidence="2" id="KW-1185">Reference proteome</keyword>